<feature type="transmembrane region" description="Helical" evidence="1">
    <location>
        <begin position="12"/>
        <end position="35"/>
    </location>
</feature>
<dbReference type="InterPro" id="IPR022029">
    <property type="entry name" value="YoaR-like_PG-bd"/>
</dbReference>
<accession>A0A1G1VN38</accession>
<dbReference type="Gene3D" id="3.10.20.800">
    <property type="match status" value="1"/>
</dbReference>
<dbReference type="InterPro" id="IPR038054">
    <property type="entry name" value="LD_TPept-like_central_sf"/>
</dbReference>
<organism evidence="3 4">
    <name type="scientific">Candidatus Chisholmbacteria bacterium RIFCSPHIGHO2_01_FULL_49_18</name>
    <dbReference type="NCBI Taxonomy" id="1797590"/>
    <lineage>
        <taxon>Bacteria</taxon>
        <taxon>Candidatus Chisholmiibacteriota</taxon>
    </lineage>
</organism>
<dbReference type="InterPro" id="IPR052913">
    <property type="entry name" value="Glycopeptide_resist_protein"/>
</dbReference>
<dbReference type="Pfam" id="PF04294">
    <property type="entry name" value="VanW"/>
    <property type="match status" value="1"/>
</dbReference>
<feature type="domain" description="YoaR-like putative peptidoglycan binding" evidence="2">
    <location>
        <begin position="87"/>
        <end position="199"/>
    </location>
</feature>
<gene>
    <name evidence="3" type="ORF">A2785_03580</name>
</gene>
<reference evidence="3 4" key="1">
    <citation type="journal article" date="2016" name="Nat. Commun.">
        <title>Thousands of microbial genomes shed light on interconnected biogeochemical processes in an aquifer system.</title>
        <authorList>
            <person name="Anantharaman K."/>
            <person name="Brown C.T."/>
            <person name="Hug L.A."/>
            <person name="Sharon I."/>
            <person name="Castelle C.J."/>
            <person name="Probst A.J."/>
            <person name="Thomas B.C."/>
            <person name="Singh A."/>
            <person name="Wilkins M.J."/>
            <person name="Karaoz U."/>
            <person name="Brodie E.L."/>
            <person name="Williams K.H."/>
            <person name="Hubbard S.S."/>
            <person name="Banfield J.F."/>
        </authorList>
    </citation>
    <scope>NUCLEOTIDE SEQUENCE [LARGE SCALE GENOMIC DNA]</scope>
</reference>
<dbReference type="PANTHER" id="PTHR35788">
    <property type="entry name" value="EXPORTED PROTEIN-RELATED"/>
    <property type="match status" value="1"/>
</dbReference>
<proteinExistence type="predicted"/>
<protein>
    <recommendedName>
        <fullName evidence="2">YoaR-like putative peptidoglycan binding domain-containing protein</fullName>
    </recommendedName>
</protein>
<evidence type="ECO:0000313" key="3">
    <source>
        <dbReference type="EMBL" id="OGY16820.1"/>
    </source>
</evidence>
<dbReference type="SUPFAM" id="SSF143985">
    <property type="entry name" value="L,D-transpeptidase pre-catalytic domain-like"/>
    <property type="match status" value="1"/>
</dbReference>
<dbReference type="Pfam" id="PF12229">
    <property type="entry name" value="PG_binding_4"/>
    <property type="match status" value="2"/>
</dbReference>
<keyword evidence="1" id="KW-0812">Transmembrane</keyword>
<feature type="domain" description="YoaR-like putative peptidoglycan binding" evidence="2">
    <location>
        <begin position="266"/>
        <end position="325"/>
    </location>
</feature>
<dbReference type="EMBL" id="MHCI01000009">
    <property type="protein sequence ID" value="OGY16820.1"/>
    <property type="molecule type" value="Genomic_DNA"/>
</dbReference>
<evidence type="ECO:0000259" key="2">
    <source>
        <dbReference type="Pfam" id="PF12229"/>
    </source>
</evidence>
<dbReference type="InterPro" id="IPR007391">
    <property type="entry name" value="Vancomycin_resist_VanW"/>
</dbReference>
<comment type="caution">
    <text evidence="3">The sequence shown here is derived from an EMBL/GenBank/DDBJ whole genome shotgun (WGS) entry which is preliminary data.</text>
</comment>
<keyword evidence="1" id="KW-0472">Membrane</keyword>
<dbReference type="PANTHER" id="PTHR35788:SF1">
    <property type="entry name" value="EXPORTED PROTEIN"/>
    <property type="match status" value="1"/>
</dbReference>
<dbReference type="AlphaFoldDB" id="A0A1G1VN38"/>
<keyword evidence="1" id="KW-1133">Transmembrane helix</keyword>
<evidence type="ECO:0000313" key="4">
    <source>
        <dbReference type="Proteomes" id="UP000179069"/>
    </source>
</evidence>
<dbReference type="Proteomes" id="UP000179069">
    <property type="component" value="Unassembled WGS sequence"/>
</dbReference>
<sequence>MRRVVAVFRTHLWLRRFGAASAVMLIVLSFIFFSYRLLWRGKIFPGISISGIAIGGLSPERANEILSNRSAEFLESPLSLSYDEQRWTIEPSQLSLSYELSLSVRAAYLSGRNEAFFGLPPLLGILEEGKDLPLRYTLDEQVLESSISAVASAVNVPSIPPSLEVLAAPDPQTHSRIKVEAGEAGLQLDVSSLRRTLHERFFTLSQEPVVLRAISLNSSDAAIDPALTTMRAERLLDRTVVLSYAENSHEALRWELTGEEIVHFLSFDGGFDTEKIASYSATLAESIDRQPVNATFAFRDGRVVEFSPEQNGLTINTSGTTDALTRTFSELEMSEEPEMTLSLPVSVTLAQISTSEVNNLGIRELLGRGVTTFHGSIANREHNIALAASRVNGVLIAPGEVFSFNATVGDISAATGYRQAYIIKEGRTILDDGGGVCQVSTTLFRAALEAGLPISERTAHSYRVSYYEQNSKPGFDATVFAPRVDLKILNDTPGHLLIQTETDTAANTLVFEIYGTSDGRVSSIANHRVWDVSPPPPDLYQDDPTLPAGSVKQVDWKAWGAKVKFDYSVSRDGATIYEKTFYSNFRPWQSVFLRGTGSI</sequence>
<evidence type="ECO:0000256" key="1">
    <source>
        <dbReference type="SAM" id="Phobius"/>
    </source>
</evidence>
<name>A0A1G1VN38_9BACT</name>